<dbReference type="EMBL" id="WIXE01003997">
    <property type="protein sequence ID" value="KAK5983432.1"/>
    <property type="molecule type" value="Genomic_DNA"/>
</dbReference>
<evidence type="ECO:0000313" key="1">
    <source>
        <dbReference type="EMBL" id="KAK5983432.1"/>
    </source>
</evidence>
<name>A0AAN8IVX4_TRICO</name>
<sequence length="87" mass="9236">AITALNKNKRVANETNCLIFFSAQLNTNKLPELSPKFASSATIVAVGLNMTDLGGIVKQKGTAVSVHNDFTEDDIDRVVSAVLTLSS</sequence>
<proteinExistence type="predicted"/>
<comment type="caution">
    <text evidence="1">The sequence shown here is derived from an EMBL/GenBank/DDBJ whole genome shotgun (WGS) entry which is preliminary data.</text>
</comment>
<evidence type="ECO:0000313" key="2">
    <source>
        <dbReference type="Proteomes" id="UP001331761"/>
    </source>
</evidence>
<gene>
    <name evidence="1" type="ORF">GCK32_020291</name>
</gene>
<accession>A0AAN8IVX4</accession>
<feature type="non-terminal residue" evidence="1">
    <location>
        <position position="1"/>
    </location>
</feature>
<protein>
    <submittedName>
        <fullName evidence="1">Uncharacterized protein</fullName>
    </submittedName>
</protein>
<dbReference type="Proteomes" id="UP001331761">
    <property type="component" value="Unassembled WGS sequence"/>
</dbReference>
<organism evidence="1 2">
    <name type="scientific">Trichostrongylus colubriformis</name>
    <name type="common">Black scour worm</name>
    <dbReference type="NCBI Taxonomy" id="6319"/>
    <lineage>
        <taxon>Eukaryota</taxon>
        <taxon>Metazoa</taxon>
        <taxon>Ecdysozoa</taxon>
        <taxon>Nematoda</taxon>
        <taxon>Chromadorea</taxon>
        <taxon>Rhabditida</taxon>
        <taxon>Rhabditina</taxon>
        <taxon>Rhabditomorpha</taxon>
        <taxon>Strongyloidea</taxon>
        <taxon>Trichostrongylidae</taxon>
        <taxon>Trichostrongylus</taxon>
    </lineage>
</organism>
<keyword evidence="2" id="KW-1185">Reference proteome</keyword>
<dbReference type="AlphaFoldDB" id="A0AAN8IVX4"/>
<reference evidence="1 2" key="1">
    <citation type="submission" date="2019-10" db="EMBL/GenBank/DDBJ databases">
        <title>Assembly and Annotation for the nematode Trichostrongylus colubriformis.</title>
        <authorList>
            <person name="Martin J."/>
        </authorList>
    </citation>
    <scope>NUCLEOTIDE SEQUENCE [LARGE SCALE GENOMIC DNA]</scope>
    <source>
        <strain evidence="1">G859</strain>
        <tissue evidence="1">Whole worm</tissue>
    </source>
</reference>